<protein>
    <recommendedName>
        <fullName evidence="4">RHS repeat protein</fullName>
    </recommendedName>
</protein>
<sequence length="276" mass="32137">MKLSLLFIFSLYTLFISLPAFATSTSCKDLQKQVNQSNNMPTLLEFYYGPIKSIIITSTLPEKGRFKAYKGEIQFDECGSLTKFDSSTQEYIHERIETNLVRMSTPYNIKYKYQLKSLHKVYTLYLNEIYGKNSQNQLINKTSHFYDGDGTLIGTDFSKIVYDDSKIASETIIESSAENQGSTIYYSYDNKGRLLKAIDNNEVMLEFNYGEDGKILHQIQIFTSLYDDIREYDSTCQEWDKYNNCLTWNMVSEVRKDGKIIDTSTAILYNKFEYYE</sequence>
<evidence type="ECO:0000313" key="2">
    <source>
        <dbReference type="EMBL" id="QHN11020.1"/>
    </source>
</evidence>
<keyword evidence="3" id="KW-1185">Reference proteome</keyword>
<feature type="chain" id="PRO_5026179049" description="RHS repeat protein" evidence="1">
    <location>
        <begin position="23"/>
        <end position="276"/>
    </location>
</feature>
<feature type="signal peptide" evidence="1">
    <location>
        <begin position="1"/>
        <end position="22"/>
    </location>
</feature>
<gene>
    <name evidence="2" type="ORF">F1325_11330</name>
</gene>
<evidence type="ECO:0008006" key="4">
    <source>
        <dbReference type="Google" id="ProtNLM"/>
    </source>
</evidence>
<name>A0A6I7DC07_9GAMM</name>
<dbReference type="KEGG" id="pcol:F1325_11330"/>
<organism evidence="2 3">
    <name type="scientific">Proteus columbae</name>
    <dbReference type="NCBI Taxonomy" id="1987580"/>
    <lineage>
        <taxon>Bacteria</taxon>
        <taxon>Pseudomonadati</taxon>
        <taxon>Pseudomonadota</taxon>
        <taxon>Gammaproteobacteria</taxon>
        <taxon>Enterobacterales</taxon>
        <taxon>Morganellaceae</taxon>
        <taxon>Proteus</taxon>
    </lineage>
</organism>
<accession>A0A6I7DC07</accession>
<dbReference type="AlphaFoldDB" id="A0A6I7DC07"/>
<keyword evidence="1" id="KW-0732">Signal</keyword>
<dbReference type="Proteomes" id="UP000464700">
    <property type="component" value="Chromosome"/>
</dbReference>
<dbReference type="PROSITE" id="PS51257">
    <property type="entry name" value="PROKAR_LIPOPROTEIN"/>
    <property type="match status" value="1"/>
</dbReference>
<proteinExistence type="predicted"/>
<dbReference type="EMBL" id="CP043925">
    <property type="protein sequence ID" value="QHN11020.1"/>
    <property type="molecule type" value="Genomic_DNA"/>
</dbReference>
<reference evidence="2 3" key="1">
    <citation type="submission" date="2019-09" db="EMBL/GenBank/DDBJ databases">
        <title>Emergence of a chromosome-mediated tetracycline resistance gene in Proteus strain.</title>
        <authorList>
            <person name="He D."/>
            <person name="Wang L."/>
        </authorList>
    </citation>
    <scope>NUCLEOTIDE SEQUENCE [LARGE SCALE GENOMIC DNA]</scope>
    <source>
        <strain evidence="2 3">T60</strain>
    </source>
</reference>
<dbReference type="RefSeq" id="WP_109374193.1">
    <property type="nucleotide sequence ID" value="NZ_CP043925.1"/>
</dbReference>
<evidence type="ECO:0000256" key="1">
    <source>
        <dbReference type="SAM" id="SignalP"/>
    </source>
</evidence>
<evidence type="ECO:0000313" key="3">
    <source>
        <dbReference type="Proteomes" id="UP000464700"/>
    </source>
</evidence>